<feature type="non-terminal residue" evidence="1">
    <location>
        <position position="64"/>
    </location>
</feature>
<protein>
    <submittedName>
        <fullName evidence="1">Uncharacterized protein</fullName>
    </submittedName>
</protein>
<reference evidence="1" key="1">
    <citation type="submission" date="2018-05" db="EMBL/GenBank/DDBJ databases">
        <authorList>
            <person name="Lanie J.A."/>
            <person name="Ng W.-L."/>
            <person name="Kazmierczak K.M."/>
            <person name="Andrzejewski T.M."/>
            <person name="Davidsen T.M."/>
            <person name="Wayne K.J."/>
            <person name="Tettelin H."/>
            <person name="Glass J.I."/>
            <person name="Rusch D."/>
            <person name="Podicherti R."/>
            <person name="Tsui H.-C.T."/>
            <person name="Winkler M.E."/>
        </authorList>
    </citation>
    <scope>NUCLEOTIDE SEQUENCE</scope>
</reference>
<organism evidence="1">
    <name type="scientific">marine metagenome</name>
    <dbReference type="NCBI Taxonomy" id="408172"/>
    <lineage>
        <taxon>unclassified sequences</taxon>
        <taxon>metagenomes</taxon>
        <taxon>ecological metagenomes</taxon>
    </lineage>
</organism>
<name>A0A383B6M9_9ZZZZ</name>
<dbReference type="AlphaFoldDB" id="A0A383B6M9"/>
<sequence length="64" mass="7685">MKNIFFVEFIEHVSLIDNYIEKDDIIIALSPEAASELDYRKIPYKRLQGDYYSHKEYIEIVPFL</sequence>
<accession>A0A383B6M9</accession>
<proteinExistence type="predicted"/>
<evidence type="ECO:0000313" key="1">
    <source>
        <dbReference type="EMBL" id="SVE15483.1"/>
    </source>
</evidence>
<gene>
    <name evidence="1" type="ORF">METZ01_LOCUS468337</name>
</gene>
<dbReference type="EMBL" id="UINC01197812">
    <property type="protein sequence ID" value="SVE15483.1"/>
    <property type="molecule type" value="Genomic_DNA"/>
</dbReference>